<sequence>VKLSILLVTLVIAVLSYLWMEHKLLRQVPFRIPRIPKPRHKVRGYRYLEDENSDQSDDEEKPWEDGEPALQTAEEDGAHPVLQEQRLPERLEGDRVEEPL</sequence>
<evidence type="ECO:0000313" key="2">
    <source>
        <dbReference type="EMBL" id="GCB82607.1"/>
    </source>
</evidence>
<dbReference type="GO" id="GO:0006886">
    <property type="term" value="P:intracellular protein transport"/>
    <property type="evidence" value="ECO:0007669"/>
    <property type="project" value="TreeGrafter"/>
</dbReference>
<name>A0A401QBB8_SCYTO</name>
<dbReference type="GO" id="GO:0035325">
    <property type="term" value="F:Toll-like receptor binding"/>
    <property type="evidence" value="ECO:0007669"/>
    <property type="project" value="InterPro"/>
</dbReference>
<dbReference type="GO" id="GO:0034138">
    <property type="term" value="P:toll-like receptor 3 signaling pathway"/>
    <property type="evidence" value="ECO:0007669"/>
    <property type="project" value="TreeGrafter"/>
</dbReference>
<dbReference type="InterPro" id="IPR043268">
    <property type="entry name" value="UNC93B1"/>
</dbReference>
<keyword evidence="3" id="KW-1185">Reference proteome</keyword>
<dbReference type="STRING" id="75743.A0A401QBB8"/>
<dbReference type="GO" id="GO:0005768">
    <property type="term" value="C:endosome"/>
    <property type="evidence" value="ECO:0007669"/>
    <property type="project" value="TreeGrafter"/>
</dbReference>
<dbReference type="GO" id="GO:0002224">
    <property type="term" value="P:toll-like receptor signaling pathway"/>
    <property type="evidence" value="ECO:0007669"/>
    <property type="project" value="InterPro"/>
</dbReference>
<dbReference type="PANTHER" id="PTHR46744:SF1">
    <property type="entry name" value="PROTEIN UNC-93 HOMOLOG B1"/>
    <property type="match status" value="1"/>
</dbReference>
<organism evidence="2 3">
    <name type="scientific">Scyliorhinus torazame</name>
    <name type="common">Cloudy catshark</name>
    <name type="synonym">Catulus torazame</name>
    <dbReference type="NCBI Taxonomy" id="75743"/>
    <lineage>
        <taxon>Eukaryota</taxon>
        <taxon>Metazoa</taxon>
        <taxon>Chordata</taxon>
        <taxon>Craniata</taxon>
        <taxon>Vertebrata</taxon>
        <taxon>Chondrichthyes</taxon>
        <taxon>Elasmobranchii</taxon>
        <taxon>Galeomorphii</taxon>
        <taxon>Galeoidea</taxon>
        <taxon>Carcharhiniformes</taxon>
        <taxon>Scyliorhinidae</taxon>
        <taxon>Scyliorhinus</taxon>
    </lineage>
</organism>
<feature type="region of interest" description="Disordered" evidence="1">
    <location>
        <begin position="43"/>
        <end position="100"/>
    </location>
</feature>
<proteinExistence type="predicted"/>
<gene>
    <name evidence="2" type="ORF">scyTo_0021655</name>
</gene>
<dbReference type="EMBL" id="BFAA01019601">
    <property type="protein sequence ID" value="GCB82607.1"/>
    <property type="molecule type" value="Genomic_DNA"/>
</dbReference>
<reference evidence="2 3" key="1">
    <citation type="journal article" date="2018" name="Nat. Ecol. Evol.">
        <title>Shark genomes provide insights into elasmobranch evolution and the origin of vertebrates.</title>
        <authorList>
            <person name="Hara Y"/>
            <person name="Yamaguchi K"/>
            <person name="Onimaru K"/>
            <person name="Kadota M"/>
            <person name="Koyanagi M"/>
            <person name="Keeley SD"/>
            <person name="Tatsumi K"/>
            <person name="Tanaka K"/>
            <person name="Motone F"/>
            <person name="Kageyama Y"/>
            <person name="Nozu R"/>
            <person name="Adachi N"/>
            <person name="Nishimura O"/>
            <person name="Nakagawa R"/>
            <person name="Tanegashima C"/>
            <person name="Kiyatake I"/>
            <person name="Matsumoto R"/>
            <person name="Murakumo K"/>
            <person name="Nishida K"/>
            <person name="Terakita A"/>
            <person name="Kuratani S"/>
            <person name="Sato K"/>
            <person name="Hyodo S Kuraku.S."/>
        </authorList>
    </citation>
    <scope>NUCLEOTIDE SEQUENCE [LARGE SCALE GENOMIC DNA]</scope>
</reference>
<feature type="compositionally biased region" description="Basic and acidic residues" evidence="1">
    <location>
        <begin position="86"/>
        <end position="100"/>
    </location>
</feature>
<feature type="non-terminal residue" evidence="2">
    <location>
        <position position="1"/>
    </location>
</feature>
<comment type="caution">
    <text evidence="2">The sequence shown here is derived from an EMBL/GenBank/DDBJ whole genome shotgun (WGS) entry which is preliminary data.</text>
</comment>
<feature type="compositionally biased region" description="Acidic residues" evidence="1">
    <location>
        <begin position="50"/>
        <end position="67"/>
    </location>
</feature>
<dbReference type="GO" id="GO:0005764">
    <property type="term" value="C:lysosome"/>
    <property type="evidence" value="ECO:0007669"/>
    <property type="project" value="TreeGrafter"/>
</dbReference>
<evidence type="ECO:0000313" key="3">
    <source>
        <dbReference type="Proteomes" id="UP000288216"/>
    </source>
</evidence>
<accession>A0A401QBB8</accession>
<dbReference type="GO" id="GO:0034162">
    <property type="term" value="P:toll-like receptor 9 signaling pathway"/>
    <property type="evidence" value="ECO:0007669"/>
    <property type="project" value="TreeGrafter"/>
</dbReference>
<dbReference type="OrthoDB" id="10010517at2759"/>
<dbReference type="AlphaFoldDB" id="A0A401QBB8"/>
<evidence type="ECO:0000256" key="1">
    <source>
        <dbReference type="SAM" id="MobiDB-lite"/>
    </source>
</evidence>
<protein>
    <submittedName>
        <fullName evidence="2">Uncharacterized protein</fullName>
    </submittedName>
</protein>
<dbReference type="Proteomes" id="UP000288216">
    <property type="component" value="Unassembled WGS sequence"/>
</dbReference>
<dbReference type="GO" id="GO:0034154">
    <property type="term" value="P:toll-like receptor 7 signaling pathway"/>
    <property type="evidence" value="ECO:0007669"/>
    <property type="project" value="TreeGrafter"/>
</dbReference>
<dbReference type="PANTHER" id="PTHR46744">
    <property type="entry name" value="PROTEIN UNC-93 HOMOLOG B1"/>
    <property type="match status" value="1"/>
</dbReference>